<dbReference type="InterPro" id="IPR004680">
    <property type="entry name" value="Cit_transptr-like_dom"/>
</dbReference>
<evidence type="ECO:0000256" key="4">
    <source>
        <dbReference type="ARBA" id="ARBA00022989"/>
    </source>
</evidence>
<gene>
    <name evidence="9" type="primary">LOC103509095</name>
</gene>
<dbReference type="Pfam" id="PF03600">
    <property type="entry name" value="CitMHS"/>
    <property type="match status" value="1"/>
</dbReference>
<reference evidence="9" key="1">
    <citation type="submission" date="2025-08" db="UniProtKB">
        <authorList>
            <consortium name="RefSeq"/>
        </authorList>
    </citation>
    <scope>IDENTIFICATION</scope>
</reference>
<keyword evidence="8" id="KW-1185">Reference proteome</keyword>
<dbReference type="AlphaFoldDB" id="A0A3Q0ISS2"/>
<feature type="domain" description="Citrate transporter-like" evidence="7">
    <location>
        <begin position="2"/>
        <end position="139"/>
    </location>
</feature>
<dbReference type="KEGG" id="dci:103509095"/>
<evidence type="ECO:0000313" key="9">
    <source>
        <dbReference type="RefSeq" id="XP_026679319.1"/>
    </source>
</evidence>
<dbReference type="PaxDb" id="121845-A0A3Q0ISS2"/>
<dbReference type="GO" id="GO:0016020">
    <property type="term" value="C:membrane"/>
    <property type="evidence" value="ECO:0007669"/>
    <property type="project" value="UniProtKB-SubCell"/>
</dbReference>
<dbReference type="InterPro" id="IPR051475">
    <property type="entry name" value="Diverse_Ion_Transporter"/>
</dbReference>
<keyword evidence="4 6" id="KW-1133">Transmembrane helix</keyword>
<evidence type="ECO:0000259" key="7">
    <source>
        <dbReference type="Pfam" id="PF03600"/>
    </source>
</evidence>
<keyword evidence="3 6" id="KW-0812">Transmembrane</keyword>
<dbReference type="RefSeq" id="XP_026679319.1">
    <property type="nucleotide sequence ID" value="XM_026823518.1"/>
</dbReference>
<evidence type="ECO:0000256" key="2">
    <source>
        <dbReference type="ARBA" id="ARBA00022448"/>
    </source>
</evidence>
<evidence type="ECO:0000313" key="8">
    <source>
        <dbReference type="Proteomes" id="UP000079169"/>
    </source>
</evidence>
<sequence>MFFLHSLPELHLSLGWIAMLGAVLLLLLTSGEKLEMVLVRIEWCTLIFFAALFVLIGALQKLGLIEWIGMQTESFILGVDEAYRLPVAISLILWVSAFVSSFLDNIPLSSMMVHIITSLANNPQLDLPLQPLVWALALGASLGGNGTLMGSSANMVCSGIAEQHGYRFTFTQYLRVGYPIMLG</sequence>
<protein>
    <submittedName>
        <fullName evidence="9">P protein-like</fullName>
    </submittedName>
</protein>
<organism evidence="8 9">
    <name type="scientific">Diaphorina citri</name>
    <name type="common">Asian citrus psyllid</name>
    <dbReference type="NCBI Taxonomy" id="121845"/>
    <lineage>
        <taxon>Eukaryota</taxon>
        <taxon>Metazoa</taxon>
        <taxon>Ecdysozoa</taxon>
        <taxon>Arthropoda</taxon>
        <taxon>Hexapoda</taxon>
        <taxon>Insecta</taxon>
        <taxon>Pterygota</taxon>
        <taxon>Neoptera</taxon>
        <taxon>Paraneoptera</taxon>
        <taxon>Hemiptera</taxon>
        <taxon>Sternorrhyncha</taxon>
        <taxon>Psylloidea</taxon>
        <taxon>Psyllidae</taxon>
        <taxon>Diaphorininae</taxon>
        <taxon>Diaphorina</taxon>
    </lineage>
</organism>
<dbReference type="GeneID" id="103509095"/>
<proteinExistence type="predicted"/>
<comment type="subcellular location">
    <subcellularLocation>
        <location evidence="1">Membrane</location>
        <topology evidence="1">Multi-pass membrane protein</topology>
    </subcellularLocation>
</comment>
<dbReference type="GO" id="GO:0055085">
    <property type="term" value="P:transmembrane transport"/>
    <property type="evidence" value="ECO:0007669"/>
    <property type="project" value="InterPro"/>
</dbReference>
<dbReference type="PANTHER" id="PTHR43568">
    <property type="entry name" value="P PROTEIN"/>
    <property type="match status" value="1"/>
</dbReference>
<evidence type="ECO:0000256" key="5">
    <source>
        <dbReference type="ARBA" id="ARBA00023136"/>
    </source>
</evidence>
<dbReference type="PANTHER" id="PTHR43568:SF1">
    <property type="entry name" value="P PROTEIN"/>
    <property type="match status" value="1"/>
</dbReference>
<feature type="transmembrane region" description="Helical" evidence="6">
    <location>
        <begin position="43"/>
        <end position="63"/>
    </location>
</feature>
<accession>A0A3Q0ISS2</accession>
<evidence type="ECO:0000256" key="1">
    <source>
        <dbReference type="ARBA" id="ARBA00004141"/>
    </source>
</evidence>
<dbReference type="STRING" id="121845.A0A3Q0ISS2"/>
<feature type="transmembrane region" description="Helical" evidence="6">
    <location>
        <begin position="12"/>
        <end position="31"/>
    </location>
</feature>
<dbReference type="Proteomes" id="UP000079169">
    <property type="component" value="Unplaced"/>
</dbReference>
<keyword evidence="2" id="KW-0813">Transport</keyword>
<name>A0A3Q0ISS2_DIACI</name>
<evidence type="ECO:0000256" key="6">
    <source>
        <dbReference type="SAM" id="Phobius"/>
    </source>
</evidence>
<keyword evidence="5 6" id="KW-0472">Membrane</keyword>
<evidence type="ECO:0000256" key="3">
    <source>
        <dbReference type="ARBA" id="ARBA00022692"/>
    </source>
</evidence>